<accession>A0A327Y3J0</accession>
<dbReference type="AlphaFoldDB" id="A0A327Y3J0"/>
<sequence>MCQEEEKEMNSTLDRKREKQKLNIDSEKFKAKVPRLSVVDGRVQIDPNNPLHRKWFEEFKK</sequence>
<keyword evidence="2" id="KW-1185">Reference proteome</keyword>
<evidence type="ECO:0000313" key="1">
    <source>
        <dbReference type="EMBL" id="RAK15314.1"/>
    </source>
</evidence>
<organism evidence="1 2">
    <name type="scientific">Paranoxybacillus vitaminiphilus</name>
    <dbReference type="NCBI Taxonomy" id="581036"/>
    <lineage>
        <taxon>Bacteria</taxon>
        <taxon>Bacillati</taxon>
        <taxon>Bacillota</taxon>
        <taxon>Bacilli</taxon>
        <taxon>Bacillales</taxon>
        <taxon>Anoxybacillaceae</taxon>
        <taxon>Paranoxybacillus</taxon>
    </lineage>
</organism>
<dbReference type="Proteomes" id="UP000248555">
    <property type="component" value="Unassembled WGS sequence"/>
</dbReference>
<reference evidence="1 2" key="1">
    <citation type="submission" date="2018-06" db="EMBL/GenBank/DDBJ databases">
        <title>Genomic Encyclopedia of Type Strains, Phase III (KMG-III): the genomes of soil and plant-associated and newly described type strains.</title>
        <authorList>
            <person name="Whitman W."/>
        </authorList>
    </citation>
    <scope>NUCLEOTIDE SEQUENCE [LARGE SCALE GENOMIC DNA]</scope>
    <source>
        <strain evidence="1 2">CGMCC 1.8979</strain>
    </source>
</reference>
<dbReference type="EMBL" id="QLMH01000022">
    <property type="protein sequence ID" value="RAK15314.1"/>
    <property type="molecule type" value="Genomic_DNA"/>
</dbReference>
<gene>
    <name evidence="1" type="ORF">B0I26_1224</name>
</gene>
<evidence type="ECO:0000313" key="2">
    <source>
        <dbReference type="Proteomes" id="UP000248555"/>
    </source>
</evidence>
<proteinExistence type="predicted"/>
<name>A0A327Y3J0_9BACL</name>
<comment type="caution">
    <text evidence="1">The sequence shown here is derived from an EMBL/GenBank/DDBJ whole genome shotgun (WGS) entry which is preliminary data.</text>
</comment>
<protein>
    <submittedName>
        <fullName evidence="1">Uncharacterized protein</fullName>
    </submittedName>
</protein>